<protein>
    <submittedName>
        <fullName evidence="2">Uncharacterized protein</fullName>
    </submittedName>
</protein>
<evidence type="ECO:0000256" key="1">
    <source>
        <dbReference type="SAM" id="MobiDB-lite"/>
    </source>
</evidence>
<feature type="region of interest" description="Disordered" evidence="1">
    <location>
        <begin position="198"/>
        <end position="224"/>
    </location>
</feature>
<name>A0A8H5NMT9_9HYPO</name>
<proteinExistence type="predicted"/>
<sequence>MPFPKTEKEIMAGWSPREWEFHDWEEKNRENISDTSRPGAELKDLGKLLKEAWPNPDDRQKYLAWSFKWSGRFHDRMTYFISTEDFIEIVSQANLLDIDKVEELSRNIQVYPKPFVAIGEAKSGGVFAGYAFTPMVDFLEPKCTDSGPDVVSNMILAMNIHIPHSSPSSRVSSSSTKSLDAGSGPSLSVSTTTLSYSFSTSASSQPDSPLLIDSSDITRASTPDPAMSNENLQALRDVGLGVNNGLSSVSNTLRRKKSYLRTTIPLAMKPVDTSVSATGEHDPHMFVFAQLGLLWSYTGDWEKVRDGNPNDDKERKWKPSGFAVVVRLSPKGKPGEVYIIHHPDPIPKLKKFEDDLAGKRKSHKKKKKTSKRGLFLKHYVPRHPHPMSNSSFWIAKIADSIQDMGSYQREFEFDVVSSEESQIVNAKTWNYGLDGPTLIPACEPEEIDN</sequence>
<keyword evidence="3" id="KW-1185">Reference proteome</keyword>
<organism evidence="2 3">
    <name type="scientific">Fusarium phyllophilum</name>
    <dbReference type="NCBI Taxonomy" id="47803"/>
    <lineage>
        <taxon>Eukaryota</taxon>
        <taxon>Fungi</taxon>
        <taxon>Dikarya</taxon>
        <taxon>Ascomycota</taxon>
        <taxon>Pezizomycotina</taxon>
        <taxon>Sordariomycetes</taxon>
        <taxon>Hypocreomycetidae</taxon>
        <taxon>Hypocreales</taxon>
        <taxon>Nectriaceae</taxon>
        <taxon>Fusarium</taxon>
        <taxon>Fusarium fujikuroi species complex</taxon>
    </lineage>
</organism>
<gene>
    <name evidence="2" type="ORF">FPHYL_1229</name>
</gene>
<dbReference type="Proteomes" id="UP000582016">
    <property type="component" value="Unassembled WGS sequence"/>
</dbReference>
<reference evidence="2 3" key="1">
    <citation type="submission" date="2020-05" db="EMBL/GenBank/DDBJ databases">
        <title>Identification and distribution of gene clusters putatively required for synthesis of sphingolipid metabolism inhibitors in phylogenetically diverse species of the filamentous fungus Fusarium.</title>
        <authorList>
            <person name="Kim H.-S."/>
            <person name="Busman M."/>
            <person name="Brown D.W."/>
            <person name="Divon H."/>
            <person name="Uhlig S."/>
            <person name="Proctor R.H."/>
        </authorList>
    </citation>
    <scope>NUCLEOTIDE SEQUENCE [LARGE SCALE GENOMIC DNA]</scope>
    <source>
        <strain evidence="2 3">NRRL 13617</strain>
    </source>
</reference>
<feature type="region of interest" description="Disordered" evidence="1">
    <location>
        <begin position="165"/>
        <end position="185"/>
    </location>
</feature>
<accession>A0A8H5NMT9</accession>
<comment type="caution">
    <text evidence="2">The sequence shown here is derived from an EMBL/GenBank/DDBJ whole genome shotgun (WGS) entry which is preliminary data.</text>
</comment>
<dbReference type="AlphaFoldDB" id="A0A8H5NMT9"/>
<dbReference type="EMBL" id="JAAOAQ010000039">
    <property type="protein sequence ID" value="KAF5570473.1"/>
    <property type="molecule type" value="Genomic_DNA"/>
</dbReference>
<evidence type="ECO:0000313" key="2">
    <source>
        <dbReference type="EMBL" id="KAF5570473.1"/>
    </source>
</evidence>
<evidence type="ECO:0000313" key="3">
    <source>
        <dbReference type="Proteomes" id="UP000582016"/>
    </source>
</evidence>
<dbReference type="OrthoDB" id="5430299at2759"/>